<gene>
    <name evidence="3" type="ORF">BFP71_15535</name>
</gene>
<evidence type="ECO:0000256" key="1">
    <source>
        <dbReference type="SAM" id="Phobius"/>
    </source>
</evidence>
<keyword evidence="1" id="KW-1133">Transmembrane helix</keyword>
<dbReference type="Pfam" id="PF10099">
    <property type="entry name" value="RskA_C"/>
    <property type="match status" value="1"/>
</dbReference>
<dbReference type="GO" id="GO:0016989">
    <property type="term" value="F:sigma factor antagonist activity"/>
    <property type="evidence" value="ECO:0007669"/>
    <property type="project" value="TreeGrafter"/>
</dbReference>
<name>A0A1E5T0E6_9BACT</name>
<protein>
    <recommendedName>
        <fullName evidence="2">Anti-sigma K factor RskA C-terminal domain-containing protein</fullName>
    </recommendedName>
</protein>
<dbReference type="GO" id="GO:0005886">
    <property type="term" value="C:plasma membrane"/>
    <property type="evidence" value="ECO:0007669"/>
    <property type="project" value="InterPro"/>
</dbReference>
<proteinExistence type="predicted"/>
<dbReference type="GO" id="GO:0006417">
    <property type="term" value="P:regulation of translation"/>
    <property type="evidence" value="ECO:0007669"/>
    <property type="project" value="TreeGrafter"/>
</dbReference>
<sequence length="271" mass="30613">MDIKEYIKSGILEAYLAGELNTAEMIAVDEMAHKHPEIQDELNAIRDSINQYAQAEDKAPNKDILRKTLLSIKESEKEQFLQVLEDEEIKIKRVNVVPAWSIAASILLVMSLGFNYMFYTQFKSAKDQLTVLEASQETLANQVDNNRLELQYAELRIAHFLNEDNIHVRMDGLDVSPESFANVFWNKNNNSVFISVDNLPEPPHGHQYQLWAIKPGLAPIDAGIFDHSKLVQELKVIKGNVQAFAVTLEKEGGSPIATVEKTFVKGFLKKS</sequence>
<evidence type="ECO:0000259" key="2">
    <source>
        <dbReference type="Pfam" id="PF10099"/>
    </source>
</evidence>
<evidence type="ECO:0000313" key="4">
    <source>
        <dbReference type="Proteomes" id="UP000095552"/>
    </source>
</evidence>
<dbReference type="PANTHER" id="PTHR37461:SF1">
    <property type="entry name" value="ANTI-SIGMA-K FACTOR RSKA"/>
    <property type="match status" value="1"/>
</dbReference>
<reference evidence="3 4" key="1">
    <citation type="submission" date="2016-08" db="EMBL/GenBank/DDBJ databases">
        <title>Draft genome of Fabibacter sp. strain SK-8.</title>
        <authorList>
            <person name="Wong S.-K."/>
            <person name="Hamasaki K."/>
            <person name="Yoshizawa S."/>
        </authorList>
    </citation>
    <scope>NUCLEOTIDE SEQUENCE [LARGE SCALE GENOMIC DNA]</scope>
    <source>
        <strain evidence="3 4">SK-8</strain>
    </source>
</reference>
<accession>A0A1E5T0E6</accession>
<feature type="domain" description="Anti-sigma K factor RskA C-terminal" evidence="2">
    <location>
        <begin position="102"/>
        <end position="257"/>
    </location>
</feature>
<keyword evidence="1" id="KW-0812">Transmembrane</keyword>
<dbReference type="InterPro" id="IPR018764">
    <property type="entry name" value="RskA_C"/>
</dbReference>
<dbReference type="PANTHER" id="PTHR37461">
    <property type="entry name" value="ANTI-SIGMA-K FACTOR RSKA"/>
    <property type="match status" value="1"/>
</dbReference>
<evidence type="ECO:0000313" key="3">
    <source>
        <dbReference type="EMBL" id="OEK04850.1"/>
    </source>
</evidence>
<keyword evidence="1" id="KW-0472">Membrane</keyword>
<dbReference type="Proteomes" id="UP000095552">
    <property type="component" value="Unassembled WGS sequence"/>
</dbReference>
<keyword evidence="4" id="KW-1185">Reference proteome</keyword>
<dbReference type="EMBL" id="MDGQ01000005">
    <property type="protein sequence ID" value="OEK04850.1"/>
    <property type="molecule type" value="Genomic_DNA"/>
</dbReference>
<dbReference type="InterPro" id="IPR051474">
    <property type="entry name" value="Anti-sigma-K/W_factor"/>
</dbReference>
<dbReference type="STRING" id="1563681.BFP71_15535"/>
<dbReference type="AlphaFoldDB" id="A0A1E5T0E6"/>
<comment type="caution">
    <text evidence="3">The sequence shown here is derived from an EMBL/GenBank/DDBJ whole genome shotgun (WGS) entry which is preliminary data.</text>
</comment>
<feature type="transmembrane region" description="Helical" evidence="1">
    <location>
        <begin position="99"/>
        <end position="119"/>
    </location>
</feature>
<dbReference type="OrthoDB" id="1420916at2"/>
<organism evidence="3 4">
    <name type="scientific">Roseivirga misakiensis</name>
    <dbReference type="NCBI Taxonomy" id="1563681"/>
    <lineage>
        <taxon>Bacteria</taxon>
        <taxon>Pseudomonadati</taxon>
        <taxon>Bacteroidota</taxon>
        <taxon>Cytophagia</taxon>
        <taxon>Cytophagales</taxon>
        <taxon>Roseivirgaceae</taxon>
        <taxon>Roseivirga</taxon>
    </lineage>
</organism>
<dbReference type="RefSeq" id="WP_069836355.1">
    <property type="nucleotide sequence ID" value="NZ_MDGQ01000005.1"/>
</dbReference>